<reference evidence="9 10" key="1">
    <citation type="submission" date="2018-06" db="EMBL/GenBank/DDBJ databases">
        <authorList>
            <consortium name="Pathogen Informatics"/>
            <person name="Doyle S."/>
        </authorList>
    </citation>
    <scope>NUCLEOTIDE SEQUENCE [LARGE SCALE GENOMIC DNA]</scope>
    <source>
        <strain evidence="9 10">NCTC12475</strain>
    </source>
</reference>
<feature type="transmembrane region" description="Helical" evidence="8">
    <location>
        <begin position="181"/>
        <end position="197"/>
    </location>
</feature>
<feature type="transmembrane region" description="Helical" evidence="8">
    <location>
        <begin position="6"/>
        <end position="26"/>
    </location>
</feature>
<dbReference type="GO" id="GO:0005886">
    <property type="term" value="C:plasma membrane"/>
    <property type="evidence" value="ECO:0007669"/>
    <property type="project" value="UniProtKB-SubCell"/>
</dbReference>
<keyword evidence="6 8" id="KW-1133">Transmembrane helix</keyword>
<feature type="transmembrane region" description="Helical" evidence="8">
    <location>
        <begin position="292"/>
        <end position="314"/>
    </location>
</feature>
<keyword evidence="7 8" id="KW-0472">Membrane</keyword>
<dbReference type="Proteomes" id="UP000254920">
    <property type="component" value="Unassembled WGS sequence"/>
</dbReference>
<evidence type="ECO:0000256" key="3">
    <source>
        <dbReference type="ARBA" id="ARBA00022448"/>
    </source>
</evidence>
<feature type="transmembrane region" description="Helical" evidence="8">
    <location>
        <begin position="46"/>
        <end position="66"/>
    </location>
</feature>
<gene>
    <name evidence="9" type="primary">fecD</name>
    <name evidence="9" type="ORF">NCTC12475_00565</name>
</gene>
<dbReference type="InterPro" id="IPR000522">
    <property type="entry name" value="ABC_transptr_permease_BtuC"/>
</dbReference>
<comment type="subcellular location">
    <subcellularLocation>
        <location evidence="1">Cell membrane</location>
        <topology evidence="1">Multi-pass membrane protein</topology>
    </subcellularLocation>
</comment>
<evidence type="ECO:0000256" key="7">
    <source>
        <dbReference type="ARBA" id="ARBA00023136"/>
    </source>
</evidence>
<comment type="similarity">
    <text evidence="2">Belongs to the binding-protein-dependent transport system permease family. FecCD subfamily.</text>
</comment>
<evidence type="ECO:0000256" key="2">
    <source>
        <dbReference type="ARBA" id="ARBA00007935"/>
    </source>
</evidence>
<protein>
    <submittedName>
        <fullName evidence="9">Enterochelin uptake permease CeuC</fullName>
    </submittedName>
</protein>
<dbReference type="InterPro" id="IPR037294">
    <property type="entry name" value="ABC_BtuC-like"/>
</dbReference>
<keyword evidence="3" id="KW-0813">Transport</keyword>
<name>A0A381DIA5_9BACT</name>
<feature type="transmembrane region" description="Helical" evidence="8">
    <location>
        <begin position="227"/>
        <end position="255"/>
    </location>
</feature>
<proteinExistence type="inferred from homology"/>
<feature type="transmembrane region" description="Helical" evidence="8">
    <location>
        <begin position="81"/>
        <end position="100"/>
    </location>
</feature>
<dbReference type="SUPFAM" id="SSF81345">
    <property type="entry name" value="ABC transporter involved in vitamin B12 uptake, BtuC"/>
    <property type="match status" value="1"/>
</dbReference>
<keyword evidence="5 8" id="KW-0812">Transmembrane</keyword>
<dbReference type="STRING" id="32024.GCA_000788295_00693"/>
<dbReference type="Gene3D" id="1.10.3470.10">
    <property type="entry name" value="ABC transporter involved in vitamin B12 uptake, BtuC"/>
    <property type="match status" value="1"/>
</dbReference>
<feature type="transmembrane region" description="Helical" evidence="8">
    <location>
        <begin position="107"/>
        <end position="126"/>
    </location>
</feature>
<evidence type="ECO:0000256" key="4">
    <source>
        <dbReference type="ARBA" id="ARBA00022475"/>
    </source>
</evidence>
<evidence type="ECO:0000256" key="5">
    <source>
        <dbReference type="ARBA" id="ARBA00022692"/>
    </source>
</evidence>
<dbReference type="EMBL" id="UFVD01000001">
    <property type="protein sequence ID" value="SUX10375.1"/>
    <property type="molecule type" value="Genomic_DNA"/>
</dbReference>
<keyword evidence="4" id="KW-1003">Cell membrane</keyword>
<dbReference type="PANTHER" id="PTHR30472">
    <property type="entry name" value="FERRIC ENTEROBACTIN TRANSPORT SYSTEM PERMEASE PROTEIN"/>
    <property type="match status" value="1"/>
</dbReference>
<evidence type="ECO:0000256" key="6">
    <source>
        <dbReference type="ARBA" id="ARBA00022989"/>
    </source>
</evidence>
<keyword evidence="10" id="KW-1185">Reference proteome</keyword>
<evidence type="ECO:0000313" key="9">
    <source>
        <dbReference type="EMBL" id="SUX10375.1"/>
    </source>
</evidence>
<dbReference type="GO" id="GO:0033214">
    <property type="term" value="P:siderophore-iron import into cell"/>
    <property type="evidence" value="ECO:0007669"/>
    <property type="project" value="TreeGrafter"/>
</dbReference>
<dbReference type="PANTHER" id="PTHR30472:SF19">
    <property type="entry name" value="PETROBACTIN IMPORT SYSTEM PERMEASE PROTEIN YCLO"/>
    <property type="match status" value="1"/>
</dbReference>
<dbReference type="AlphaFoldDB" id="A0A381DIA5"/>
<organism evidence="9 10">
    <name type="scientific">Campylobacter sputorum subsp. sputorum</name>
    <dbReference type="NCBI Taxonomy" id="32024"/>
    <lineage>
        <taxon>Bacteria</taxon>
        <taxon>Pseudomonadati</taxon>
        <taxon>Campylobacterota</taxon>
        <taxon>Epsilonproteobacteria</taxon>
        <taxon>Campylobacterales</taxon>
        <taxon>Campylobacteraceae</taxon>
        <taxon>Campylobacter</taxon>
    </lineage>
</organism>
<dbReference type="Pfam" id="PF01032">
    <property type="entry name" value="FecCD"/>
    <property type="match status" value="1"/>
</dbReference>
<accession>A0A381DIA5</accession>
<dbReference type="GO" id="GO:0022857">
    <property type="term" value="F:transmembrane transporter activity"/>
    <property type="evidence" value="ECO:0007669"/>
    <property type="project" value="InterPro"/>
</dbReference>
<feature type="transmembrane region" description="Helical" evidence="8">
    <location>
        <begin position="267"/>
        <end position="286"/>
    </location>
</feature>
<evidence type="ECO:0000313" key="10">
    <source>
        <dbReference type="Proteomes" id="UP000254920"/>
    </source>
</evidence>
<sequence>MKSMSSSLKLIILLVLSIFSSIFFMFYNVNFKFFEFAMSIRVPKLLAMLLCAYCIGVATLIFQTIIKNTIVTPCLLGMNSLYLLIHTAAVFFLGSSSFLVVNKFVNFAIDLVLMAFIATFVYSYLFKITRYNVLYVLLAGTVMSTFFLSFQNSIVRIMDPNEYDTLLSSLVASFNNVNSDILFMAIVITAILSFIYYKDLTLLDVLSLGKEQAINLGVDYDKSIKRLLLGITLFIAVATALVGPISFLGLIIANLSRGLFKTYKHSYLILGSILFGVIILVIAQSITEHVFVLSVPISVFISVIGGLYFMYLLIISKGKL</sequence>
<feature type="transmembrane region" description="Helical" evidence="8">
    <location>
        <begin position="132"/>
        <end position="150"/>
    </location>
</feature>
<evidence type="ECO:0000256" key="1">
    <source>
        <dbReference type="ARBA" id="ARBA00004651"/>
    </source>
</evidence>
<evidence type="ECO:0000256" key="8">
    <source>
        <dbReference type="SAM" id="Phobius"/>
    </source>
</evidence>